<keyword evidence="2" id="KW-1133">Transmembrane helix</keyword>
<evidence type="ECO:0000256" key="2">
    <source>
        <dbReference type="SAM" id="Phobius"/>
    </source>
</evidence>
<dbReference type="EMBL" id="JYFN01000007">
    <property type="protein sequence ID" value="KJE24313.1"/>
    <property type="molecule type" value="Genomic_DNA"/>
</dbReference>
<reference evidence="3 4" key="2">
    <citation type="journal article" date="2016" name="Genome Announc.">
        <title>Permanent Draft Genome Sequences for Two Variants of Frankia sp. Strain CpI1, the First Frankia Strain Isolated from Root Nodules of Comptonia peregrina.</title>
        <authorList>
            <person name="Oshone R."/>
            <person name="Hurst S.G.IV."/>
            <person name="Abebe-Akele F."/>
            <person name="Simpson S."/>
            <person name="Morris K."/>
            <person name="Thomas W.K."/>
            <person name="Tisa L.S."/>
        </authorList>
    </citation>
    <scope>NUCLEOTIDE SEQUENCE [LARGE SCALE GENOMIC DNA]</scope>
    <source>
        <strain evidence="4">CpI1-S</strain>
    </source>
</reference>
<evidence type="ECO:0000313" key="4">
    <source>
        <dbReference type="Proteomes" id="UP000032545"/>
    </source>
</evidence>
<dbReference type="AlphaFoldDB" id="A0A0D8BJ94"/>
<dbReference type="PATRIC" id="fig|1502723.3.peg.5628"/>
<feature type="region of interest" description="Disordered" evidence="1">
    <location>
        <begin position="303"/>
        <end position="356"/>
    </location>
</feature>
<sequence>MPDSSALDVLIGLALLFAAFSLAVSRINEAVLGLVRYRGRRLESELRRLLGGCPPGGAPPDPGGPPPVDVAAELLDGPLRAMRTAGRDEVSADMAAHPPVQRTWAAVSRARRLRLPSYVPSTAFARALLDRVDPPARAMLAQLRPDGLPSHIPDETREAYRTAYEAARRALDEGSARALYAAMPADHPTGRVVAAALVSAVGGGTVGTLEDGLAVLPPSLAKDALTTAVVRTGGDREKIITELARWYDEAMDRLSGWYKRRVAVFLLAYAIVLAAVFNLDAVAISRALWQDGTVRDAAVTASQGQIGQAADVGPTTAGSRDAGSSDAGSGGAGPGDTKDAAQSGDQETGGTSDAGVGDAVESAIRSVRNASGLALPIGWVRTSDDRDDPREVPHTVGGWLLKIAGLAIACFALTAGAPFWFELLGRLVNMRAAGPKPRSATSG</sequence>
<comment type="caution">
    <text evidence="3">The sequence shown here is derived from an EMBL/GenBank/DDBJ whole genome shotgun (WGS) entry which is preliminary data.</text>
</comment>
<accession>A0A0D8BJ94</accession>
<feature type="compositionally biased region" description="Low complexity" evidence="1">
    <location>
        <begin position="317"/>
        <end position="327"/>
    </location>
</feature>
<gene>
    <name evidence="3" type="ORF">FF36_01388</name>
</gene>
<keyword evidence="4" id="KW-1185">Reference proteome</keyword>
<feature type="transmembrane region" description="Helical" evidence="2">
    <location>
        <begin position="262"/>
        <end position="284"/>
    </location>
</feature>
<feature type="transmembrane region" description="Helical" evidence="2">
    <location>
        <begin position="6"/>
        <end position="24"/>
    </location>
</feature>
<proteinExistence type="predicted"/>
<reference evidence="4" key="1">
    <citation type="submission" date="2015-02" db="EMBL/GenBank/DDBJ databases">
        <title>Draft Genome of Frankia sp. CpI1-S.</title>
        <authorList>
            <person name="Oshone R.T."/>
            <person name="Ngom M."/>
            <person name="Ghodhbane-Gtari F."/>
            <person name="Gtari M."/>
            <person name="Morris K."/>
            <person name="Thomas K."/>
            <person name="Sen A."/>
            <person name="Tisa L.S."/>
        </authorList>
    </citation>
    <scope>NUCLEOTIDE SEQUENCE [LARGE SCALE GENOMIC DNA]</scope>
    <source>
        <strain evidence="4">CpI1-S</strain>
    </source>
</reference>
<dbReference type="OrthoDB" id="6286374at2"/>
<keyword evidence="2" id="KW-0812">Transmembrane</keyword>
<name>A0A0D8BJ94_9ACTN</name>
<dbReference type="RefSeq" id="WP_044884097.1">
    <property type="nucleotide sequence ID" value="NZ_JYFN01000007.1"/>
</dbReference>
<evidence type="ECO:0000313" key="3">
    <source>
        <dbReference type="EMBL" id="KJE24313.1"/>
    </source>
</evidence>
<feature type="transmembrane region" description="Helical" evidence="2">
    <location>
        <begin position="399"/>
        <end position="421"/>
    </location>
</feature>
<protein>
    <submittedName>
        <fullName evidence="3">Uncharacterized protein</fullName>
    </submittedName>
</protein>
<organism evidence="3 4">
    <name type="scientific">Frankia torreyi</name>
    <dbReference type="NCBI Taxonomy" id="1856"/>
    <lineage>
        <taxon>Bacteria</taxon>
        <taxon>Bacillati</taxon>
        <taxon>Actinomycetota</taxon>
        <taxon>Actinomycetes</taxon>
        <taxon>Frankiales</taxon>
        <taxon>Frankiaceae</taxon>
        <taxon>Frankia</taxon>
    </lineage>
</organism>
<evidence type="ECO:0000256" key="1">
    <source>
        <dbReference type="SAM" id="MobiDB-lite"/>
    </source>
</evidence>
<keyword evidence="2" id="KW-0472">Membrane</keyword>
<dbReference type="Proteomes" id="UP000032545">
    <property type="component" value="Unassembled WGS sequence"/>
</dbReference>